<dbReference type="eggNOG" id="COG2501">
    <property type="taxonomic scope" value="Bacteria"/>
</dbReference>
<keyword evidence="1" id="KW-0694">RNA-binding</keyword>
<dbReference type="HOGENOM" id="CLU_127162_4_1_3"/>
<accession>Q7U803</accession>
<dbReference type="KEGG" id="syw:SYNW0824"/>
<dbReference type="CDD" id="cd00165">
    <property type="entry name" value="S4"/>
    <property type="match status" value="1"/>
</dbReference>
<protein>
    <submittedName>
        <fullName evidence="2">Uncharacterized protein</fullName>
    </submittedName>
</protein>
<dbReference type="EMBL" id="BX569691">
    <property type="protein sequence ID" value="CAE07339.1"/>
    <property type="molecule type" value="Genomic_DNA"/>
</dbReference>
<reference evidence="2 3" key="1">
    <citation type="journal article" date="2003" name="Nature">
        <title>The genome of a motile marine Synechococcus.</title>
        <authorList>
            <person name="Palenik B."/>
            <person name="Brahamsha B."/>
            <person name="Larimer F."/>
            <person name="Land M."/>
            <person name="Hauser L."/>
            <person name="Chain P."/>
            <person name="Lamerdin J."/>
            <person name="Regala W."/>
            <person name="Allen E.A."/>
            <person name="McCarren J."/>
            <person name="Paulsen I."/>
            <person name="Dufresne A."/>
            <person name="Partensky F."/>
            <person name="Webb E."/>
            <person name="Waterbury J."/>
        </authorList>
    </citation>
    <scope>NUCLEOTIDE SEQUENCE [LARGE SCALE GENOMIC DNA]</scope>
    <source>
        <strain evidence="2 3">WH8102</strain>
    </source>
</reference>
<keyword evidence="3" id="KW-1185">Reference proteome</keyword>
<organism evidence="2 3">
    <name type="scientific">Parasynechococcus marenigrum (strain WH8102)</name>
    <dbReference type="NCBI Taxonomy" id="84588"/>
    <lineage>
        <taxon>Bacteria</taxon>
        <taxon>Bacillati</taxon>
        <taxon>Cyanobacteriota</taxon>
        <taxon>Cyanophyceae</taxon>
        <taxon>Synechococcales</taxon>
        <taxon>Prochlorococcaceae</taxon>
        <taxon>Parasynechococcus</taxon>
        <taxon>Parasynechococcus marenigrum</taxon>
    </lineage>
</organism>
<dbReference type="Proteomes" id="UP000001422">
    <property type="component" value="Chromosome"/>
</dbReference>
<dbReference type="PROSITE" id="PS50889">
    <property type="entry name" value="S4"/>
    <property type="match status" value="1"/>
</dbReference>
<dbReference type="SUPFAM" id="SSF55174">
    <property type="entry name" value="Alpha-L RNA-binding motif"/>
    <property type="match status" value="1"/>
</dbReference>
<proteinExistence type="predicted"/>
<evidence type="ECO:0000313" key="2">
    <source>
        <dbReference type="EMBL" id="CAE07339.1"/>
    </source>
</evidence>
<sequence length="79" mass="8955">MAAQYQCLVVRFLQMKLDQYLKWKGWVFTGGEAKQRIQMGDVRVNGAVETRRGRQLVAGDHVVLDNEESVVEQDSSSTP</sequence>
<dbReference type="InterPro" id="IPR036986">
    <property type="entry name" value="S4_RNA-bd_sf"/>
</dbReference>
<evidence type="ECO:0000256" key="1">
    <source>
        <dbReference type="PROSITE-ProRule" id="PRU00182"/>
    </source>
</evidence>
<dbReference type="Gene3D" id="3.10.290.10">
    <property type="entry name" value="RNA-binding S4 domain"/>
    <property type="match status" value="1"/>
</dbReference>
<name>Q7U803_PARMW</name>
<evidence type="ECO:0000313" key="3">
    <source>
        <dbReference type="Proteomes" id="UP000001422"/>
    </source>
</evidence>
<dbReference type="RefSeq" id="WP_011127689.1">
    <property type="nucleotide sequence ID" value="NC_005070.1"/>
</dbReference>
<dbReference type="Pfam" id="PF13275">
    <property type="entry name" value="S4_2"/>
    <property type="match status" value="1"/>
</dbReference>
<gene>
    <name evidence="2" type="ordered locus">SYNW0824</name>
</gene>
<dbReference type="GO" id="GO:0003723">
    <property type="term" value="F:RNA binding"/>
    <property type="evidence" value="ECO:0007669"/>
    <property type="project" value="UniProtKB-KW"/>
</dbReference>
<dbReference type="AlphaFoldDB" id="Q7U803"/>
<dbReference type="STRING" id="84588.SYNW0824"/>